<sequence length="901" mass="100042">MKHLFNYKLHIRISLFNSKFITSLAIVEYPPKVSTERERISTPSDPFRLFNDYAKSGAYSVKNTRILHALLLDRAVLLSNVAVTNSLLESYSKSGAMVDALQLFDLMPERNVSSWNLLISGYNRNSLHIHSWGVFCRMRSLGFEPNVTTYENILFACSALQDPIFTQLVYSLAIKTRFSFIGPVRSRFIGLFTKTCGLEDGLRAFRDVSSCRNVVCWNTIISGAVRQGENLIALDIFCEMCRKSIVLSDVTFCIVLTACGALGEIHAGKGVQGLLIKCGVEDVAVGTALVVLYVKCGKMDEAVRQLLCMPTRNVVSWSAVIAGFVKMGDSASALKVFQHMRKLGGEINECTLSSVISACGKPDMFEEATQIHLLILKTGFYFDASVGASLISMYSKIGLVDRSEMVFSEREHLRNLGAWSAMVTSLSHNRNSGRTIELFQRMLRESLRPDGFCTSSVLSIIDCLNNGIQIHCYTIKTGLHFNLAVGSSLLRMYSNSDCLDDSYKVFQEVPDRDSFCWTSMLASFTEHGFASQALQLFREMLLDQIIPNDAILGAILAACSALHSQQTGKEIHGYCVRLGLENETEVCNALLNMYSKCGDLESARKVFDMMPQKDEVTCATLASGYAQNGYIDEALLLIRGMVIANLPIDSFTLSSVLHVIARSNRPSVGAQIQARITKTGLGLNVFVGSSLVMMYSKCGSVEDCSKAYDRIEQHNLVGMTSMIISYAKHRKEAEALRLYEIMKKEGIRPDAVTFVGVLSACSRIGLVEEAYYHLHSMTEDYGIEPDCRHYACMVDLFGRIGRLKEAERLINNMPIEPNAAVWRTLLVYCKLHGDNELGKLATDKVHELEPSKARLPNIYADVGQTEEVPKTGFQKKGTGVRKESGWSFVDDNCIELVPAAR</sequence>
<comment type="caution">
    <text evidence="3">The sequence shown here is derived from an EMBL/GenBank/DDBJ whole genome shotgun (WGS) entry which is preliminary data.</text>
</comment>
<feature type="repeat" description="PPR" evidence="2">
    <location>
        <begin position="415"/>
        <end position="449"/>
    </location>
</feature>
<feature type="repeat" description="PPR" evidence="2">
    <location>
        <begin position="80"/>
        <end position="110"/>
    </location>
</feature>
<evidence type="ECO:0000256" key="1">
    <source>
        <dbReference type="ARBA" id="ARBA00022737"/>
    </source>
</evidence>
<evidence type="ECO:0000313" key="4">
    <source>
        <dbReference type="Proteomes" id="UP001187192"/>
    </source>
</evidence>
<feature type="repeat" description="PPR" evidence="2">
    <location>
        <begin position="583"/>
        <end position="617"/>
    </location>
</feature>
<name>A0AA88D5Z6_FICCA</name>
<dbReference type="PROSITE" id="PS51375">
    <property type="entry name" value="PPR"/>
    <property type="match status" value="8"/>
</dbReference>
<dbReference type="InterPro" id="IPR011990">
    <property type="entry name" value="TPR-like_helical_dom_sf"/>
</dbReference>
<keyword evidence="4" id="KW-1185">Reference proteome</keyword>
<keyword evidence="1" id="KW-0677">Repeat</keyword>
<feature type="repeat" description="PPR" evidence="2">
    <location>
        <begin position="513"/>
        <end position="547"/>
    </location>
</feature>
<organism evidence="3 4">
    <name type="scientific">Ficus carica</name>
    <name type="common">Common fig</name>
    <dbReference type="NCBI Taxonomy" id="3494"/>
    <lineage>
        <taxon>Eukaryota</taxon>
        <taxon>Viridiplantae</taxon>
        <taxon>Streptophyta</taxon>
        <taxon>Embryophyta</taxon>
        <taxon>Tracheophyta</taxon>
        <taxon>Spermatophyta</taxon>
        <taxon>Magnoliopsida</taxon>
        <taxon>eudicotyledons</taxon>
        <taxon>Gunneridae</taxon>
        <taxon>Pentapetalae</taxon>
        <taxon>rosids</taxon>
        <taxon>fabids</taxon>
        <taxon>Rosales</taxon>
        <taxon>Moraceae</taxon>
        <taxon>Ficeae</taxon>
        <taxon>Ficus</taxon>
    </lineage>
</organism>
<feature type="repeat" description="PPR" evidence="2">
    <location>
        <begin position="313"/>
        <end position="347"/>
    </location>
</feature>
<dbReference type="InterPro" id="IPR002885">
    <property type="entry name" value="PPR_rpt"/>
</dbReference>
<protein>
    <recommendedName>
        <fullName evidence="5">Pentatricopeptide repeat-containing protein</fullName>
    </recommendedName>
</protein>
<accession>A0AA88D5Z6</accession>
<dbReference type="PANTHER" id="PTHR47926">
    <property type="entry name" value="PENTATRICOPEPTIDE REPEAT-CONTAINING PROTEIN"/>
    <property type="match status" value="1"/>
</dbReference>
<dbReference type="Pfam" id="PF01535">
    <property type="entry name" value="PPR"/>
    <property type="match status" value="7"/>
</dbReference>
<dbReference type="GO" id="GO:0009451">
    <property type="term" value="P:RNA modification"/>
    <property type="evidence" value="ECO:0007669"/>
    <property type="project" value="InterPro"/>
</dbReference>
<proteinExistence type="predicted"/>
<evidence type="ECO:0000313" key="3">
    <source>
        <dbReference type="EMBL" id="GMN45640.1"/>
    </source>
</evidence>
<reference evidence="3" key="1">
    <citation type="submission" date="2023-07" db="EMBL/GenBank/DDBJ databases">
        <title>draft genome sequence of fig (Ficus carica).</title>
        <authorList>
            <person name="Takahashi T."/>
            <person name="Nishimura K."/>
        </authorList>
    </citation>
    <scope>NUCLEOTIDE SEQUENCE</scope>
</reference>
<dbReference type="Gene3D" id="1.25.40.10">
    <property type="entry name" value="Tetratricopeptide repeat domain"/>
    <property type="match status" value="6"/>
</dbReference>
<dbReference type="Proteomes" id="UP001187192">
    <property type="component" value="Unassembled WGS sequence"/>
</dbReference>
<dbReference type="GO" id="GO:0003723">
    <property type="term" value="F:RNA binding"/>
    <property type="evidence" value="ECO:0007669"/>
    <property type="project" value="InterPro"/>
</dbReference>
<dbReference type="NCBIfam" id="TIGR00756">
    <property type="entry name" value="PPR"/>
    <property type="match status" value="6"/>
</dbReference>
<dbReference type="AlphaFoldDB" id="A0AA88D5Z6"/>
<gene>
    <name evidence="3" type="ORF">TIFTF001_014830</name>
</gene>
<dbReference type="FunFam" id="1.25.40.10:FF:000090">
    <property type="entry name" value="Pentatricopeptide repeat-containing protein, chloroplastic"/>
    <property type="match status" value="1"/>
</dbReference>
<evidence type="ECO:0000256" key="2">
    <source>
        <dbReference type="PROSITE-ProRule" id="PRU00708"/>
    </source>
</evidence>
<dbReference type="EMBL" id="BTGU01000021">
    <property type="protein sequence ID" value="GMN45640.1"/>
    <property type="molecule type" value="Genomic_DNA"/>
</dbReference>
<feature type="repeat" description="PPR" evidence="2">
    <location>
        <begin position="715"/>
        <end position="749"/>
    </location>
</feature>
<dbReference type="InterPro" id="IPR046960">
    <property type="entry name" value="PPR_At4g14850-like_plant"/>
</dbReference>
<dbReference type="PANTHER" id="PTHR47926:SF496">
    <property type="entry name" value="PENTACOTRIPEPTIDE-REPEAT REGION OF PRORP DOMAIN-CONTAINING PROTEIN"/>
    <property type="match status" value="1"/>
</dbReference>
<feature type="repeat" description="PPR" evidence="2">
    <location>
        <begin position="213"/>
        <end position="247"/>
    </location>
</feature>
<dbReference type="FunFam" id="1.25.40.10:FF:000381">
    <property type="entry name" value="Pentatricopeptide repeat-containing protein"/>
    <property type="match status" value="1"/>
</dbReference>
<evidence type="ECO:0008006" key="5">
    <source>
        <dbReference type="Google" id="ProtNLM"/>
    </source>
</evidence>
<dbReference type="Pfam" id="PF13041">
    <property type="entry name" value="PPR_2"/>
    <property type="match status" value="3"/>
</dbReference>
<feature type="repeat" description="PPR" evidence="2">
    <location>
        <begin position="111"/>
        <end position="145"/>
    </location>
</feature>